<evidence type="ECO:0000313" key="4">
    <source>
        <dbReference type="EMBL" id="CAG8622482.1"/>
    </source>
</evidence>
<feature type="compositionally biased region" description="Basic and acidic residues" evidence="2">
    <location>
        <begin position="571"/>
        <end position="588"/>
    </location>
</feature>
<dbReference type="OrthoDB" id="2433234at2759"/>
<sequence>MSQISISSSIQENDDNSKKFDIAISDDGKEVVKFNADIQLLETFKVSSSQRVGPQFEPTGFSHNVKSDAKRWSIAISNAVNGFTIVALSLIVDKNEQEVLHNNKEVEDMEKNLPDFSSTRVFIVGDSKNTGEEKASSTKNTRIATSVDYVAGVVNFTLCPDSNWLLTVLNEEGLFQHKINPNKVDDFSKSSPASIPFAYKLSKKSIKKDEAHYLLRTDEENFQLSARNIKSHLYFETGAKDAVHAYDLKDGKHILEFSNHRNPSLFGHETPIYAISSNRVLLAACLDNASVAIYLLENSLECGKKDLKDLDPKETQRVMLIEFINNDEQLLILKEDRETYDVEATIWELFTCRPVRNVKINELNKFFQKSIFYSTTCAEKESLNARDETVLERSGVYEWDDSAKLLKFLEKSGHNWRVNTEKCTSSYTEEVIVKNHTSGYSTNKPRIAIDGEKFHFKGTDYLEIRWPLDPCKVVTDACQALNERVDEDSKQKEGNYVKRYKLKHQLTDIVRRFIRQHPNEWRLLEVRYELMQCLLRGGCSRLVKDLVAVSGEHSDERGKDEQNLHIPLYFPREHTTDKDGNPKEKDSDLSIPLHFPREHTWETDKDGNPKEKDSDLMITMEEKPKLTDNFLTYYAHLSNEHFGWLCTARKALTRLSEKEHLVMLKNRFFAHPTFMGRPTSQHKIPLRTHSNIFGSFPKLTDDLEELKKKLVIKKIEQVSQVRKDWKFIHDIINFQNLLRLIFMPLLVWEIIEFVWHGIYRMRNPERGPEKYVKVLHRVPMPCDEKVAELLKQAVDDENSEITFDNPAIAGLVNSAWAATSFYYQSYMFFHIYFLVLFGTYIFRFDDTDKQREIAHITYIIGIGLVIVQLYAIRRLRSFYDMVKISCNLIMYISTIVLTIILETKKNYLGNTVLHALIAAATFMLWFKLLMLLKPYEGAGIYVFIVISIFEHLTWFLISLFIILFAVGHTMYVFLHNPSDVKLAPNALIFGVNLTTPDGDVATNYTVYQKLNEKDVSDNNFASFWNSVISTYGWTNGRWDGLDWDYYPLKLFVIASSLLLVIVMLNILIAIIGDVYNAAKINGRREIVRARAAFLVNYGRTGLNTIRKRNSHYIYVFGNDFQFKNWVKEKQEFRESTDPLVNRFNGNNSLPVLFRMLKKLRSIVSEKFRRNAKLN</sequence>
<dbReference type="AlphaFoldDB" id="A0A9N9D449"/>
<feature type="transmembrane region" description="Helical" evidence="3">
    <location>
        <begin position="853"/>
        <end position="872"/>
    </location>
</feature>
<keyword evidence="3" id="KW-0812">Transmembrane</keyword>
<dbReference type="GO" id="GO:0098703">
    <property type="term" value="P:calcium ion import across plasma membrane"/>
    <property type="evidence" value="ECO:0007669"/>
    <property type="project" value="TreeGrafter"/>
</dbReference>
<feature type="transmembrane region" description="Helical" evidence="3">
    <location>
        <begin position="884"/>
        <end position="901"/>
    </location>
</feature>
<comment type="caution">
    <text evidence="4">The sequence shown here is derived from an EMBL/GenBank/DDBJ whole genome shotgun (WGS) entry which is preliminary data.</text>
</comment>
<dbReference type="GO" id="GO:0005216">
    <property type="term" value="F:monoatomic ion channel activity"/>
    <property type="evidence" value="ECO:0007669"/>
    <property type="project" value="InterPro"/>
</dbReference>
<feature type="compositionally biased region" description="Basic and acidic residues" evidence="2">
    <location>
        <begin position="552"/>
        <end position="563"/>
    </location>
</feature>
<keyword evidence="3" id="KW-0472">Membrane</keyword>
<evidence type="ECO:0000256" key="2">
    <source>
        <dbReference type="SAM" id="MobiDB-lite"/>
    </source>
</evidence>
<keyword evidence="3" id="KW-1133">Transmembrane helix</keyword>
<gene>
    <name evidence="4" type="ORF">POCULU_LOCUS8489</name>
</gene>
<dbReference type="PANTHER" id="PTHR10582">
    <property type="entry name" value="TRANSIENT RECEPTOR POTENTIAL ION CHANNEL PROTEIN"/>
    <property type="match status" value="1"/>
</dbReference>
<feature type="transmembrane region" description="Helical" evidence="3">
    <location>
        <begin position="1050"/>
        <end position="1075"/>
    </location>
</feature>
<proteinExistence type="predicted"/>
<dbReference type="Proteomes" id="UP000789572">
    <property type="component" value="Unassembled WGS sequence"/>
</dbReference>
<accession>A0A9N9D449</accession>
<feature type="transmembrane region" description="Helical" evidence="3">
    <location>
        <begin position="737"/>
        <end position="758"/>
    </location>
</feature>
<keyword evidence="1" id="KW-0677">Repeat</keyword>
<dbReference type="EMBL" id="CAJVPJ010002480">
    <property type="protein sequence ID" value="CAG8622482.1"/>
    <property type="molecule type" value="Genomic_DNA"/>
</dbReference>
<evidence type="ECO:0000256" key="3">
    <source>
        <dbReference type="SAM" id="Phobius"/>
    </source>
</evidence>
<feature type="transmembrane region" description="Helical" evidence="3">
    <location>
        <begin position="938"/>
        <end position="966"/>
    </location>
</feature>
<feature type="transmembrane region" description="Helical" evidence="3">
    <location>
        <begin position="821"/>
        <end position="841"/>
    </location>
</feature>
<evidence type="ECO:0000313" key="5">
    <source>
        <dbReference type="Proteomes" id="UP000789572"/>
    </source>
</evidence>
<reference evidence="4" key="1">
    <citation type="submission" date="2021-06" db="EMBL/GenBank/DDBJ databases">
        <authorList>
            <person name="Kallberg Y."/>
            <person name="Tangrot J."/>
            <person name="Rosling A."/>
        </authorList>
    </citation>
    <scope>NUCLEOTIDE SEQUENCE</scope>
    <source>
        <strain evidence="4">IA702</strain>
    </source>
</reference>
<dbReference type="PANTHER" id="PTHR10582:SF2">
    <property type="entry name" value="INACTIVE"/>
    <property type="match status" value="1"/>
</dbReference>
<feature type="transmembrane region" description="Helical" evidence="3">
    <location>
        <begin position="907"/>
        <end position="926"/>
    </location>
</feature>
<evidence type="ECO:0000256" key="1">
    <source>
        <dbReference type="ARBA" id="ARBA00022737"/>
    </source>
</evidence>
<name>A0A9N9D449_9GLOM</name>
<dbReference type="GO" id="GO:0005886">
    <property type="term" value="C:plasma membrane"/>
    <property type="evidence" value="ECO:0007669"/>
    <property type="project" value="TreeGrafter"/>
</dbReference>
<dbReference type="InterPro" id="IPR024862">
    <property type="entry name" value="TRPV"/>
</dbReference>
<organism evidence="4 5">
    <name type="scientific">Paraglomus occultum</name>
    <dbReference type="NCBI Taxonomy" id="144539"/>
    <lineage>
        <taxon>Eukaryota</taxon>
        <taxon>Fungi</taxon>
        <taxon>Fungi incertae sedis</taxon>
        <taxon>Mucoromycota</taxon>
        <taxon>Glomeromycotina</taxon>
        <taxon>Glomeromycetes</taxon>
        <taxon>Paraglomerales</taxon>
        <taxon>Paraglomeraceae</taxon>
        <taxon>Paraglomus</taxon>
    </lineage>
</organism>
<feature type="region of interest" description="Disordered" evidence="2">
    <location>
        <begin position="551"/>
        <end position="590"/>
    </location>
</feature>
<keyword evidence="5" id="KW-1185">Reference proteome</keyword>
<protein>
    <submittedName>
        <fullName evidence="4">5993_t:CDS:1</fullName>
    </submittedName>
</protein>